<dbReference type="Proteomes" id="UP000315215">
    <property type="component" value="Chromosome"/>
</dbReference>
<dbReference type="Pfam" id="PF02517">
    <property type="entry name" value="Rce1-like"/>
    <property type="match status" value="1"/>
</dbReference>
<dbReference type="InterPro" id="IPR003675">
    <property type="entry name" value="Rce1/LyrA-like_dom"/>
</dbReference>
<feature type="transmembrane region" description="Helical" evidence="1">
    <location>
        <begin position="206"/>
        <end position="225"/>
    </location>
</feature>
<feature type="transmembrane region" description="Helical" evidence="1">
    <location>
        <begin position="125"/>
        <end position="145"/>
    </location>
</feature>
<name>A0A516KIG0_9BACI</name>
<gene>
    <name evidence="3" type="ORF">FN924_13615</name>
</gene>
<dbReference type="GO" id="GO:0008237">
    <property type="term" value="F:metallopeptidase activity"/>
    <property type="evidence" value="ECO:0007669"/>
    <property type="project" value="UniProtKB-KW"/>
</dbReference>
<feature type="transmembrane region" description="Helical" evidence="1">
    <location>
        <begin position="43"/>
        <end position="62"/>
    </location>
</feature>
<proteinExistence type="predicted"/>
<feature type="transmembrane region" description="Helical" evidence="1">
    <location>
        <begin position="157"/>
        <end position="176"/>
    </location>
</feature>
<keyword evidence="4" id="KW-1185">Reference proteome</keyword>
<reference evidence="3 4" key="1">
    <citation type="submission" date="2019-07" db="EMBL/GenBank/DDBJ databases">
        <authorList>
            <person name="Li J."/>
        </authorList>
    </citation>
    <scope>NUCLEOTIDE SEQUENCE [LARGE SCALE GENOMIC DNA]</scope>
    <source>
        <strain evidence="3 4">TKL69</strain>
    </source>
</reference>
<sequence>MSSIFQDGKVRYLTVWTFILFIVFMLIWTFSPVKQLPQAFSTRLLIILTLYITPIIWFSLLLRRHGIPLRRLFRKPIPIKIRTGIASVIMTMLFGLGMLLFVIVALTHILGQTTQETSSTSNETISLWVIIFKLLSLVFIAPICEEIVFRGYLFGRVAYKYGTSKGILISSFIFGALHLDNLFGATMFGIILCIMYVKTKSLVIPILLHISFNGIVAFRDISLLIDSGTKGTPLPSIMSIILGATTLTAVGLFWIVPFLKKHWNFAIKEGYPSIANPSYEKR</sequence>
<evidence type="ECO:0000313" key="4">
    <source>
        <dbReference type="Proteomes" id="UP000315215"/>
    </source>
</evidence>
<dbReference type="PANTHER" id="PTHR36435:SF1">
    <property type="entry name" value="CAAX AMINO TERMINAL PROTEASE FAMILY PROTEIN"/>
    <property type="match status" value="1"/>
</dbReference>
<protein>
    <submittedName>
        <fullName evidence="3">CPBP family intramembrane metalloprotease</fullName>
    </submittedName>
</protein>
<feature type="transmembrane region" description="Helical" evidence="1">
    <location>
        <begin position="182"/>
        <end position="199"/>
    </location>
</feature>
<dbReference type="OrthoDB" id="8607342at2"/>
<accession>A0A516KIG0</accession>
<evidence type="ECO:0000313" key="3">
    <source>
        <dbReference type="EMBL" id="QDP41136.1"/>
    </source>
</evidence>
<keyword evidence="1" id="KW-0812">Transmembrane</keyword>
<organism evidence="3 4">
    <name type="scientific">Radiobacillus deserti</name>
    <dbReference type="NCBI Taxonomy" id="2594883"/>
    <lineage>
        <taxon>Bacteria</taxon>
        <taxon>Bacillati</taxon>
        <taxon>Bacillota</taxon>
        <taxon>Bacilli</taxon>
        <taxon>Bacillales</taxon>
        <taxon>Bacillaceae</taxon>
        <taxon>Radiobacillus</taxon>
    </lineage>
</organism>
<dbReference type="KEGG" id="aqt:FN924_13615"/>
<evidence type="ECO:0000259" key="2">
    <source>
        <dbReference type="Pfam" id="PF02517"/>
    </source>
</evidence>
<dbReference type="GO" id="GO:0080120">
    <property type="term" value="P:CAAX-box protein maturation"/>
    <property type="evidence" value="ECO:0007669"/>
    <property type="project" value="UniProtKB-ARBA"/>
</dbReference>
<dbReference type="AlphaFoldDB" id="A0A516KIG0"/>
<feature type="transmembrane region" description="Helical" evidence="1">
    <location>
        <begin position="12"/>
        <end position="31"/>
    </location>
</feature>
<dbReference type="InterPro" id="IPR052710">
    <property type="entry name" value="CAAX_protease"/>
</dbReference>
<feature type="domain" description="CAAX prenyl protease 2/Lysostaphin resistance protein A-like" evidence="2">
    <location>
        <begin position="130"/>
        <end position="214"/>
    </location>
</feature>
<dbReference type="PANTHER" id="PTHR36435">
    <property type="entry name" value="SLR1288 PROTEIN"/>
    <property type="match status" value="1"/>
</dbReference>
<dbReference type="EMBL" id="CP041666">
    <property type="protein sequence ID" value="QDP41136.1"/>
    <property type="molecule type" value="Genomic_DNA"/>
</dbReference>
<feature type="transmembrane region" description="Helical" evidence="1">
    <location>
        <begin position="237"/>
        <end position="259"/>
    </location>
</feature>
<dbReference type="GO" id="GO:0004175">
    <property type="term" value="F:endopeptidase activity"/>
    <property type="evidence" value="ECO:0007669"/>
    <property type="project" value="UniProtKB-ARBA"/>
</dbReference>
<keyword evidence="3" id="KW-0482">Metalloprotease</keyword>
<dbReference type="RefSeq" id="WP_143895372.1">
    <property type="nucleotide sequence ID" value="NZ_CP041666.1"/>
</dbReference>
<keyword evidence="3" id="KW-0378">Hydrolase</keyword>
<keyword evidence="1" id="KW-0472">Membrane</keyword>
<evidence type="ECO:0000256" key="1">
    <source>
        <dbReference type="SAM" id="Phobius"/>
    </source>
</evidence>
<keyword evidence="3" id="KW-0645">Protease</keyword>
<dbReference type="GO" id="GO:0006508">
    <property type="term" value="P:proteolysis"/>
    <property type="evidence" value="ECO:0007669"/>
    <property type="project" value="UniProtKB-KW"/>
</dbReference>
<keyword evidence="1" id="KW-1133">Transmembrane helix</keyword>
<feature type="transmembrane region" description="Helical" evidence="1">
    <location>
        <begin position="83"/>
        <end position="105"/>
    </location>
</feature>